<dbReference type="GO" id="GO:0006508">
    <property type="term" value="P:proteolysis"/>
    <property type="evidence" value="ECO:0007669"/>
    <property type="project" value="UniProtKB-KW"/>
</dbReference>
<dbReference type="Gene3D" id="3.10.450.490">
    <property type="match status" value="1"/>
</dbReference>
<organism evidence="13 14">
    <name type="scientific">Dyadobacter jiangsuensis</name>
    <dbReference type="NCBI Taxonomy" id="1591085"/>
    <lineage>
        <taxon>Bacteria</taxon>
        <taxon>Pseudomonadati</taxon>
        <taxon>Bacteroidota</taxon>
        <taxon>Cytophagia</taxon>
        <taxon>Cytophagales</taxon>
        <taxon>Spirosomataceae</taxon>
        <taxon>Dyadobacter</taxon>
    </lineage>
</organism>
<dbReference type="Gene3D" id="1.10.390.10">
    <property type="entry name" value="Neutral Protease Domain 2"/>
    <property type="match status" value="1"/>
</dbReference>
<evidence type="ECO:0000256" key="2">
    <source>
        <dbReference type="ARBA" id="ARBA00022670"/>
    </source>
</evidence>
<dbReference type="InterPro" id="IPR027268">
    <property type="entry name" value="Peptidase_M4/M1_CTD_sf"/>
</dbReference>
<dbReference type="SUPFAM" id="SSF55486">
    <property type="entry name" value="Metalloproteases ('zincins'), catalytic domain"/>
    <property type="match status" value="1"/>
</dbReference>
<name>A0A2P8FPF2_9BACT</name>
<dbReference type="EMBL" id="PYAS01000016">
    <property type="protein sequence ID" value="PSL23610.1"/>
    <property type="molecule type" value="Genomic_DNA"/>
</dbReference>
<keyword evidence="5" id="KW-0378">Hydrolase</keyword>
<dbReference type="NCBIfam" id="TIGR04183">
    <property type="entry name" value="Por_Secre_tail"/>
    <property type="match status" value="1"/>
</dbReference>
<dbReference type="GO" id="GO:0004222">
    <property type="term" value="F:metalloendopeptidase activity"/>
    <property type="evidence" value="ECO:0007669"/>
    <property type="project" value="InterPro"/>
</dbReference>
<dbReference type="CDD" id="cd09597">
    <property type="entry name" value="M4_TLP"/>
    <property type="match status" value="1"/>
</dbReference>
<dbReference type="InterPro" id="IPR001570">
    <property type="entry name" value="Peptidase_M4_C_domain"/>
</dbReference>
<keyword evidence="7" id="KW-0482">Metalloprotease</keyword>
<dbReference type="Pfam" id="PF18962">
    <property type="entry name" value="Por_Secre_tail"/>
    <property type="match status" value="1"/>
</dbReference>
<dbReference type="Gene3D" id="2.60.40.2030">
    <property type="match status" value="1"/>
</dbReference>
<protein>
    <submittedName>
        <fullName evidence="13">Putative secreted protein (Por secretion system target)</fullName>
    </submittedName>
</protein>
<dbReference type="Pfam" id="PF07504">
    <property type="entry name" value="FTP"/>
    <property type="match status" value="1"/>
</dbReference>
<evidence type="ECO:0000259" key="10">
    <source>
        <dbReference type="Pfam" id="PF02868"/>
    </source>
</evidence>
<dbReference type="Gene3D" id="2.60.120.200">
    <property type="match status" value="1"/>
</dbReference>
<comment type="similarity">
    <text evidence="1">Belongs to the peptidase M4 family.</text>
</comment>
<keyword evidence="3" id="KW-0479">Metal-binding</keyword>
<feature type="signal peptide" evidence="9">
    <location>
        <begin position="1"/>
        <end position="20"/>
    </location>
</feature>
<dbReference type="PANTHER" id="PTHR33794">
    <property type="entry name" value="BACILLOLYSIN"/>
    <property type="match status" value="1"/>
</dbReference>
<dbReference type="Pfam" id="PF02868">
    <property type="entry name" value="Peptidase_M4_C"/>
    <property type="match status" value="1"/>
</dbReference>
<evidence type="ECO:0000256" key="4">
    <source>
        <dbReference type="ARBA" id="ARBA00022729"/>
    </source>
</evidence>
<feature type="active site" evidence="8">
    <location>
        <position position="329"/>
    </location>
</feature>
<comment type="caution">
    <text evidence="13">The sequence shown here is derived from an EMBL/GenBank/DDBJ whole genome shotgun (WGS) entry which is preliminary data.</text>
</comment>
<evidence type="ECO:0000313" key="13">
    <source>
        <dbReference type="EMBL" id="PSL23610.1"/>
    </source>
</evidence>
<feature type="domain" description="Secretion system C-terminal sorting" evidence="12">
    <location>
        <begin position="1327"/>
        <end position="1392"/>
    </location>
</feature>
<dbReference type="InterPro" id="IPR050728">
    <property type="entry name" value="Zinc_Metalloprotease_M4"/>
</dbReference>
<feature type="domain" description="Peptidase M4 C-terminal" evidence="10">
    <location>
        <begin position="339"/>
        <end position="495"/>
    </location>
</feature>
<evidence type="ECO:0000259" key="12">
    <source>
        <dbReference type="Pfam" id="PF18962"/>
    </source>
</evidence>
<sequence>MKNTLLTACWLLLGLQIAWAQVGRPELNAFTSRTGARPTVDQATNALSFLRFPSQRAYPVAGNDVSQKAAGFITGNRAMLGMQRSDDDFRFRAQHTDAFGFQHVTLEQTYQGVPVFDGTYKFHFNKNLDLTAVNGNLITNIKVNVIPELAQHEAEAIAVAFVEDQLMKKTATPLRAEKSALYIFQKGLVQGYNGEKSLVYEVEVKNDGGIREFLYIDAHSGALVEQFTGVHGIQRKLYETSVSAPNLRWQEGDTFPGSLDIWQQSEVQSAGFIYNLMKNSFGMTSYNGADAPMITINNNPLVGCPNANWDGVTANYCTETASDDVVAHEWAHAYTEYTSGLVYGWQAGALNEAFSDIWGEVVDQLDIYMDDGESNLPRTGCGSSNRWQMGEKASAFGGALRDMWSPTCFGQPGKVSDPQYWCAANDNGGVHINSGVLNHAFALLVDGGTYNGQTITGIGITKASHIFWRAQSVYMTRTTDFAAVADMLEDAVQSLSGQPLLALTTNSPAAGASGLQIDANDATQLAKVIQAVELRAETGCVNTALLKPAPALCEGAKEGTALYFESFESGLGGFTTSFQTTSGTWEGRSWVQADAPGGRSGKVAFGIDYPGGNCINSFQQGLIRMESPAITIPAGTAGNLAMAFDHYVATEEGMDGGNIKYSINGGAWTIVPATAFTANPYNMNLTTSGAGNNNPLQGQQAFSGSDGGTIAGSWGQSQVNLSALSLLPGQTIRFRFEMGTDACGAVDGWYIDNLRVYTCASTPAVHFLASEASVNESEATISAGCLNYIDKIVTVLIDKAPTQPVTVTLNTPGGSAKQGATADYTISPTSFSLSAASPSQNIVVRIYNDAYVEGTETITLSYALNANGGNGYAATDFQNFQLSITDDDLTPGIYTDVLLDSDFDNGPGDWQVRNGGNSDYTWSVTQYSDAGLDAQRSPFFFVNSNTPQGNAILIDDYLESPAVNTSGRENILLTFSQAWLPFIGSYPETGTIEVWDGNAWQLLLTQNEATGKLGDILTFTADVRNIVIPAQYANANMKVRFRFVANSERWWAVDNVKISASRADAILTAVNTGNADQQYLGPNETAFFYDPSTGNIMAKIKNLSAHDYGCTTVEVDRAGTDAAPFSSFQVTNKTFKVTPANNNPNGNYEITLYYKSSELPTFNGTKIKSMCKREGGIPAGTGTSVFVDVQSAAAMNTDYAFTSTFTTGFSGFALSDAPVGSALPVTLISFDGRNTPEGNRLEWRTSAEQDNAYFAVEKSANGRSFVETGRVTGAGNSSVKNRYHFTDIDFPAGITYYRLKQVDTDGKFAYSKIIAIDAQVAGSLKFYPNPLQSMLSIELPDQRSGFVSAELINTSGQKVLVFEKIALQNGKLQIPVGKLAAGVYQIVISGDGDVRQISVFKQ</sequence>
<dbReference type="PRINTS" id="PR00730">
    <property type="entry name" value="THERMOLYSIN"/>
</dbReference>
<evidence type="ECO:0000256" key="7">
    <source>
        <dbReference type="ARBA" id="ARBA00023049"/>
    </source>
</evidence>
<dbReference type="InterPro" id="IPR011096">
    <property type="entry name" value="FTP_domain"/>
</dbReference>
<evidence type="ECO:0000256" key="1">
    <source>
        <dbReference type="ARBA" id="ARBA00009388"/>
    </source>
</evidence>
<keyword evidence="2" id="KW-0645">Protease</keyword>
<dbReference type="Gene3D" id="3.10.170.10">
    <property type="match status" value="1"/>
</dbReference>
<feature type="chain" id="PRO_5015104280" evidence="9">
    <location>
        <begin position="21"/>
        <end position="1402"/>
    </location>
</feature>
<accession>A0A2P8FPF2</accession>
<reference evidence="13 14" key="1">
    <citation type="submission" date="2018-03" db="EMBL/GenBank/DDBJ databases">
        <title>Genomic Encyclopedia of Archaeal and Bacterial Type Strains, Phase II (KMG-II): from individual species to whole genera.</title>
        <authorList>
            <person name="Goeker M."/>
        </authorList>
    </citation>
    <scope>NUCLEOTIDE SEQUENCE [LARGE SCALE GENOMIC DNA]</scope>
    <source>
        <strain evidence="13 14">DSM 29057</strain>
    </source>
</reference>
<dbReference type="InterPro" id="IPR038081">
    <property type="entry name" value="CalX-like_sf"/>
</dbReference>
<dbReference type="SUPFAM" id="SSF141072">
    <property type="entry name" value="CalX-like"/>
    <property type="match status" value="1"/>
</dbReference>
<keyword evidence="4 9" id="KW-0732">Signal</keyword>
<dbReference type="GO" id="GO:0046872">
    <property type="term" value="F:metal ion binding"/>
    <property type="evidence" value="ECO:0007669"/>
    <property type="project" value="UniProtKB-KW"/>
</dbReference>
<dbReference type="RefSeq" id="WP_106598721.1">
    <property type="nucleotide sequence ID" value="NZ_PYAS01000016.1"/>
</dbReference>
<dbReference type="Proteomes" id="UP000241964">
    <property type="component" value="Unassembled WGS sequence"/>
</dbReference>
<evidence type="ECO:0000256" key="6">
    <source>
        <dbReference type="ARBA" id="ARBA00022833"/>
    </source>
</evidence>
<dbReference type="PANTHER" id="PTHR33794:SF1">
    <property type="entry name" value="BACILLOLYSIN"/>
    <property type="match status" value="1"/>
</dbReference>
<evidence type="ECO:0000256" key="5">
    <source>
        <dbReference type="ARBA" id="ARBA00022801"/>
    </source>
</evidence>
<dbReference type="OrthoDB" id="291295at2"/>
<keyword evidence="6" id="KW-0862">Zinc</keyword>
<proteinExistence type="inferred from homology"/>
<evidence type="ECO:0000256" key="8">
    <source>
        <dbReference type="PIRSR" id="PIRSR623612-1"/>
    </source>
</evidence>
<gene>
    <name evidence="13" type="ORF">CLV60_116166</name>
</gene>
<dbReference type="InterPro" id="IPR026444">
    <property type="entry name" value="Secre_tail"/>
</dbReference>
<keyword evidence="14" id="KW-1185">Reference proteome</keyword>
<evidence type="ECO:0000256" key="9">
    <source>
        <dbReference type="SAM" id="SignalP"/>
    </source>
</evidence>
<feature type="domain" description="FTP" evidence="11">
    <location>
        <begin position="87"/>
        <end position="137"/>
    </location>
</feature>
<feature type="active site" description="Proton donor" evidence="8">
    <location>
        <position position="431"/>
    </location>
</feature>
<evidence type="ECO:0000259" key="11">
    <source>
        <dbReference type="Pfam" id="PF07504"/>
    </source>
</evidence>
<evidence type="ECO:0000256" key="3">
    <source>
        <dbReference type="ARBA" id="ARBA00022723"/>
    </source>
</evidence>
<dbReference type="InterPro" id="IPR023612">
    <property type="entry name" value="Peptidase_M4"/>
</dbReference>
<evidence type="ECO:0000313" key="14">
    <source>
        <dbReference type="Proteomes" id="UP000241964"/>
    </source>
</evidence>